<evidence type="ECO:0000313" key="3">
    <source>
        <dbReference type="Proteomes" id="UP000228596"/>
    </source>
</evidence>
<feature type="transmembrane region" description="Helical" evidence="1">
    <location>
        <begin position="35"/>
        <end position="53"/>
    </location>
</feature>
<evidence type="ECO:0000313" key="2">
    <source>
        <dbReference type="EMBL" id="PIT97462.1"/>
    </source>
</evidence>
<evidence type="ECO:0008006" key="4">
    <source>
        <dbReference type="Google" id="ProtNLM"/>
    </source>
</evidence>
<evidence type="ECO:0000256" key="1">
    <source>
        <dbReference type="SAM" id="Phobius"/>
    </source>
</evidence>
<sequence length="170" mass="19086">MAKKKKSKKPIIESKNPVKGAVKWAAPEFNFYKKGAGWSIAIGLIGLIGGIFLILDGEYFTAAILVLGIIVLYQIGHKKPEKKQYGVDNGGMLIAERFFPYKDFRSFYAIKIRGGIKIYLDPLKFLGVRESMIVPKENSDDVLTVLSQNLPINNKGIEPLADKILRWMKI</sequence>
<feature type="transmembrane region" description="Helical" evidence="1">
    <location>
        <begin position="59"/>
        <end position="76"/>
    </location>
</feature>
<dbReference type="EMBL" id="PEZV01000009">
    <property type="protein sequence ID" value="PIT97462.1"/>
    <property type="molecule type" value="Genomic_DNA"/>
</dbReference>
<dbReference type="AlphaFoldDB" id="A0A2M6WXD1"/>
<keyword evidence="1" id="KW-0812">Transmembrane</keyword>
<keyword evidence="1" id="KW-1133">Transmembrane helix</keyword>
<accession>A0A2M6WXD1</accession>
<dbReference type="Proteomes" id="UP000228596">
    <property type="component" value="Unassembled WGS sequence"/>
</dbReference>
<protein>
    <recommendedName>
        <fullName evidence="4">DUF5673 domain-containing protein</fullName>
    </recommendedName>
</protein>
<proteinExistence type="predicted"/>
<reference evidence="3" key="1">
    <citation type="submission" date="2017-09" db="EMBL/GenBank/DDBJ databases">
        <title>Depth-based differentiation of microbial function through sediment-hosted aquifers and enrichment of novel symbionts in the deep terrestrial subsurface.</title>
        <authorList>
            <person name="Probst A.J."/>
            <person name="Ladd B."/>
            <person name="Jarett J.K."/>
            <person name="Geller-Mcgrath D.E."/>
            <person name="Sieber C.M.K."/>
            <person name="Emerson J.B."/>
            <person name="Anantharaman K."/>
            <person name="Thomas B.C."/>
            <person name="Malmstrom R."/>
            <person name="Stieglmeier M."/>
            <person name="Klingl A."/>
            <person name="Woyke T."/>
            <person name="Ryan C.M."/>
            <person name="Banfield J.F."/>
        </authorList>
    </citation>
    <scope>NUCLEOTIDE SEQUENCE [LARGE SCALE GENOMIC DNA]</scope>
</reference>
<gene>
    <name evidence="2" type="ORF">COT77_01330</name>
</gene>
<keyword evidence="1" id="KW-0472">Membrane</keyword>
<comment type="caution">
    <text evidence="2">The sequence shown here is derived from an EMBL/GenBank/DDBJ whole genome shotgun (WGS) entry which is preliminary data.</text>
</comment>
<organism evidence="2 3">
    <name type="scientific">Candidatus Berkelbacteria bacterium CG10_big_fil_rev_8_21_14_0_10_41_12</name>
    <dbReference type="NCBI Taxonomy" id="1974513"/>
    <lineage>
        <taxon>Bacteria</taxon>
        <taxon>Candidatus Berkelbacteria</taxon>
    </lineage>
</organism>
<name>A0A2M6WXD1_9BACT</name>